<organism evidence="2 3">
    <name type="scientific">Fukomys damarensis</name>
    <name type="common">Damaraland mole rat</name>
    <name type="synonym">Cryptomys damarensis</name>
    <dbReference type="NCBI Taxonomy" id="885580"/>
    <lineage>
        <taxon>Eukaryota</taxon>
        <taxon>Metazoa</taxon>
        <taxon>Chordata</taxon>
        <taxon>Craniata</taxon>
        <taxon>Vertebrata</taxon>
        <taxon>Euteleostomi</taxon>
        <taxon>Mammalia</taxon>
        <taxon>Eutheria</taxon>
        <taxon>Euarchontoglires</taxon>
        <taxon>Glires</taxon>
        <taxon>Rodentia</taxon>
        <taxon>Hystricomorpha</taxon>
        <taxon>Bathyergidae</taxon>
        <taxon>Fukomys</taxon>
    </lineage>
</organism>
<accession>A0A091DYH4</accession>
<evidence type="ECO:0000313" key="3">
    <source>
        <dbReference type="Proteomes" id="UP000028990"/>
    </source>
</evidence>
<reference evidence="2 3" key="1">
    <citation type="submission" date="2013-11" db="EMBL/GenBank/DDBJ databases">
        <title>The Damaraland mole rat (Fukomys damarensis) genome and evolution of African mole rats.</title>
        <authorList>
            <person name="Gladyshev V.N."/>
            <person name="Fang X."/>
        </authorList>
    </citation>
    <scope>NUCLEOTIDE SEQUENCE [LARGE SCALE GENOMIC DNA]</scope>
    <source>
        <tissue evidence="2">Liver</tissue>
    </source>
</reference>
<dbReference type="Proteomes" id="UP000028990">
    <property type="component" value="Unassembled WGS sequence"/>
</dbReference>
<sequence length="217" mass="23614">MDRRHQTREEWLSKRELHPLLCRHQILKDLDEDGVERPEEENTSANPPSGIVDDTPENGIPTPKVTGTEDRSDEDEDDVHATAWQLCTAPRLSPPPSLTPAARSGHPSANDSGSACAFPYGSAAFPPLTGSAPSWLGLVDATKSGTTHDARREKDFDGDGDRDSEVVICTERGNAPERGGSITQPRTNGFQQRSGTESENMQKEAVSVAEQVEEKND</sequence>
<evidence type="ECO:0000313" key="2">
    <source>
        <dbReference type="EMBL" id="KFO36127.1"/>
    </source>
</evidence>
<dbReference type="EMBL" id="KN121538">
    <property type="protein sequence ID" value="KFO36127.1"/>
    <property type="molecule type" value="Genomic_DNA"/>
</dbReference>
<evidence type="ECO:0000256" key="1">
    <source>
        <dbReference type="SAM" id="MobiDB-lite"/>
    </source>
</evidence>
<keyword evidence="3" id="KW-1185">Reference proteome</keyword>
<gene>
    <name evidence="2" type="ORF">H920_02501</name>
</gene>
<feature type="region of interest" description="Disordered" evidence="1">
    <location>
        <begin position="31"/>
        <end position="217"/>
    </location>
</feature>
<protein>
    <submittedName>
        <fullName evidence="2">Pre-mRNA 3'-end-processing factor FIP1</fullName>
    </submittedName>
</protein>
<name>A0A091DYH4_FUKDA</name>
<feature type="compositionally biased region" description="Acidic residues" evidence="1">
    <location>
        <begin position="31"/>
        <end position="42"/>
    </location>
</feature>
<feature type="compositionally biased region" description="Polar residues" evidence="1">
    <location>
        <begin position="181"/>
        <end position="199"/>
    </location>
</feature>
<feature type="compositionally biased region" description="Basic and acidic residues" evidence="1">
    <location>
        <begin position="146"/>
        <end position="165"/>
    </location>
</feature>
<proteinExistence type="predicted"/>
<dbReference type="AlphaFoldDB" id="A0A091DYH4"/>